<organism evidence="2 3">
    <name type="scientific">Candidatus Berkelbacteria bacterium Licking1014_2</name>
    <dbReference type="NCBI Taxonomy" id="2017146"/>
    <lineage>
        <taxon>Bacteria</taxon>
        <taxon>Candidatus Berkelbacteria</taxon>
    </lineage>
</organism>
<comment type="caution">
    <text evidence="2">The sequence shown here is derived from an EMBL/GenBank/DDBJ whole genome shotgun (WGS) entry which is preliminary data.</text>
</comment>
<evidence type="ECO:0000259" key="1">
    <source>
        <dbReference type="PROSITE" id="PS50910"/>
    </source>
</evidence>
<proteinExistence type="predicted"/>
<dbReference type="InterPro" id="IPR007842">
    <property type="entry name" value="HEPN_dom"/>
</dbReference>
<evidence type="ECO:0000313" key="2">
    <source>
        <dbReference type="EMBL" id="TSC95918.1"/>
    </source>
</evidence>
<feature type="domain" description="HEPN" evidence="1">
    <location>
        <begin position="11"/>
        <end position="119"/>
    </location>
</feature>
<dbReference type="EMBL" id="VMGL01000052">
    <property type="protein sequence ID" value="TSC95918.1"/>
    <property type="molecule type" value="Genomic_DNA"/>
</dbReference>
<protein>
    <submittedName>
        <fullName evidence="2">HEPN domain-containing protein</fullName>
    </submittedName>
</protein>
<dbReference type="AlphaFoldDB" id="A0A554LSR3"/>
<dbReference type="Gene3D" id="1.20.120.330">
    <property type="entry name" value="Nucleotidyltransferases domain 2"/>
    <property type="match status" value="1"/>
</dbReference>
<gene>
    <name evidence="2" type="ORF">CEN88_413</name>
</gene>
<accession>A0A554LSR3</accession>
<dbReference type="Proteomes" id="UP000318711">
    <property type="component" value="Unassembled WGS sequence"/>
</dbReference>
<evidence type="ECO:0000313" key="3">
    <source>
        <dbReference type="Proteomes" id="UP000318711"/>
    </source>
</evidence>
<reference evidence="2 3" key="1">
    <citation type="submission" date="2017-07" db="EMBL/GenBank/DDBJ databases">
        <title>Mechanisms for carbon and nitrogen cycling indicate functional differentiation within the Candidate Phyla Radiation.</title>
        <authorList>
            <person name="Danczak R.E."/>
            <person name="Johnston M.D."/>
            <person name="Kenah C."/>
            <person name="Slattery M."/>
            <person name="Wrighton K.C."/>
            <person name="Wilkins M.J."/>
        </authorList>
    </citation>
    <scope>NUCLEOTIDE SEQUENCE [LARGE SCALE GENOMIC DNA]</scope>
    <source>
        <strain evidence="2">Licking1014_2</strain>
    </source>
</reference>
<dbReference type="Pfam" id="PF05168">
    <property type="entry name" value="HEPN"/>
    <property type="match status" value="1"/>
</dbReference>
<dbReference type="PROSITE" id="PS50910">
    <property type="entry name" value="HEPN"/>
    <property type="match status" value="1"/>
</dbReference>
<sequence>MSKKEAIVYWLRVAKRDRQTAQSLFKLGYYHWSLFMWQLVIERLLKGLITMRDKEVVPIHNLVRLAKIAGLKPSPQQIDDLTEITTFNLETRYDDYKEKFYHKANKNYAIKWSQKAEEIYQWLQKQF</sequence>
<dbReference type="SUPFAM" id="SSF81593">
    <property type="entry name" value="Nucleotidyltransferase substrate binding subunit/domain"/>
    <property type="match status" value="1"/>
</dbReference>
<dbReference type="SMART" id="SM00748">
    <property type="entry name" value="HEPN"/>
    <property type="match status" value="1"/>
</dbReference>
<name>A0A554LSR3_9BACT</name>